<dbReference type="InterPro" id="IPR008854">
    <property type="entry name" value="TPMT"/>
</dbReference>
<dbReference type="GO" id="GO:0008757">
    <property type="term" value="F:S-adenosylmethionine-dependent methyltransferase activity"/>
    <property type="evidence" value="ECO:0007669"/>
    <property type="project" value="InterPro"/>
</dbReference>
<dbReference type="Proteomes" id="UP000825935">
    <property type="component" value="Chromosome 3"/>
</dbReference>
<evidence type="ECO:0000256" key="4">
    <source>
        <dbReference type="ARBA" id="ARBA00022691"/>
    </source>
</evidence>
<evidence type="ECO:0000256" key="2">
    <source>
        <dbReference type="ARBA" id="ARBA00022603"/>
    </source>
</evidence>
<dbReference type="AlphaFoldDB" id="A0A8T2V9U7"/>
<protein>
    <recommendedName>
        <fullName evidence="7">Thiol methyltransferase 2</fullName>
    </recommendedName>
</protein>
<comment type="caution">
    <text evidence="5">The sequence shown here is derived from an EMBL/GenBank/DDBJ whole genome shotgun (WGS) entry which is preliminary data.</text>
</comment>
<evidence type="ECO:0008006" key="7">
    <source>
        <dbReference type="Google" id="ProtNLM"/>
    </source>
</evidence>
<keyword evidence="4" id="KW-0949">S-adenosyl-L-methionine</keyword>
<dbReference type="Pfam" id="PF05724">
    <property type="entry name" value="TPMT"/>
    <property type="match status" value="1"/>
</dbReference>
<evidence type="ECO:0000313" key="6">
    <source>
        <dbReference type="Proteomes" id="UP000825935"/>
    </source>
</evidence>
<accession>A0A8T2V9U7</accession>
<proteinExistence type="predicted"/>
<dbReference type="InterPro" id="IPR029063">
    <property type="entry name" value="SAM-dependent_MTases_sf"/>
</dbReference>
<gene>
    <name evidence="5" type="ORF">KP509_03G100900</name>
</gene>
<name>A0A8T2V9U7_CERRI</name>
<sequence>MQPRTSSIYGCLSPSTYGFVYLSPFSNSFQRSQGKKSLEKVSVSSLSVVGFLKLTHTWIGLLAMLTGASVIRPSLVKAYSWGRSVVFPSPSCSVLPCRSLMESASSSSDAPVKDSNSSKVGIMQKIMKDSNSWEECWVNDVTPWDLGKVTPVVADLVKRNDLPVGCALVPGCGSGYDVVALASHERHVIGLDISSTAVGQAQKLWHERESSAFEFLCADFFEYKPRDPFDLILDYTFFCALEPSLRSLWGVKVNELLASEGELITIMFPMDTFEGGPPYAVSLHAYEKALHPHGLRCTYFQENALAVEKRKGREYLGRWKRCVNKL</sequence>
<keyword evidence="1" id="KW-0597">Phosphoprotein</keyword>
<evidence type="ECO:0000256" key="1">
    <source>
        <dbReference type="ARBA" id="ARBA00022553"/>
    </source>
</evidence>
<keyword evidence="2" id="KW-0489">Methyltransferase</keyword>
<dbReference type="OrthoDB" id="276151at2759"/>
<reference evidence="5" key="1">
    <citation type="submission" date="2021-08" db="EMBL/GenBank/DDBJ databases">
        <title>WGS assembly of Ceratopteris richardii.</title>
        <authorList>
            <person name="Marchant D.B."/>
            <person name="Chen G."/>
            <person name="Jenkins J."/>
            <person name="Shu S."/>
            <person name="Leebens-Mack J."/>
            <person name="Grimwood J."/>
            <person name="Schmutz J."/>
            <person name="Soltis P."/>
            <person name="Soltis D."/>
            <person name="Chen Z.-H."/>
        </authorList>
    </citation>
    <scope>NUCLEOTIDE SEQUENCE</scope>
    <source>
        <strain evidence="5">Whitten #5841</strain>
        <tissue evidence="5">Leaf</tissue>
    </source>
</reference>
<dbReference type="PANTHER" id="PTHR32183">
    <property type="match status" value="1"/>
</dbReference>
<dbReference type="Gene3D" id="3.40.50.150">
    <property type="entry name" value="Vaccinia Virus protein VP39"/>
    <property type="match status" value="1"/>
</dbReference>
<dbReference type="CDD" id="cd02440">
    <property type="entry name" value="AdoMet_MTases"/>
    <property type="match status" value="1"/>
</dbReference>
<dbReference type="EMBL" id="CM035408">
    <property type="protein sequence ID" value="KAH7442714.1"/>
    <property type="molecule type" value="Genomic_DNA"/>
</dbReference>
<dbReference type="PANTHER" id="PTHR32183:SF11">
    <property type="entry name" value="THIOL METHYLTRANSFERASE 2-RELATED"/>
    <property type="match status" value="1"/>
</dbReference>
<keyword evidence="3" id="KW-0808">Transferase</keyword>
<dbReference type="PROSITE" id="PS51585">
    <property type="entry name" value="SAM_MT_TPMT"/>
    <property type="match status" value="1"/>
</dbReference>
<evidence type="ECO:0000256" key="3">
    <source>
        <dbReference type="ARBA" id="ARBA00022679"/>
    </source>
</evidence>
<organism evidence="5 6">
    <name type="scientific">Ceratopteris richardii</name>
    <name type="common">Triangle waterfern</name>
    <dbReference type="NCBI Taxonomy" id="49495"/>
    <lineage>
        <taxon>Eukaryota</taxon>
        <taxon>Viridiplantae</taxon>
        <taxon>Streptophyta</taxon>
        <taxon>Embryophyta</taxon>
        <taxon>Tracheophyta</taxon>
        <taxon>Polypodiopsida</taxon>
        <taxon>Polypodiidae</taxon>
        <taxon>Polypodiales</taxon>
        <taxon>Pteridineae</taxon>
        <taxon>Pteridaceae</taxon>
        <taxon>Parkerioideae</taxon>
        <taxon>Ceratopteris</taxon>
    </lineage>
</organism>
<dbReference type="GO" id="GO:0032259">
    <property type="term" value="P:methylation"/>
    <property type="evidence" value="ECO:0007669"/>
    <property type="project" value="UniProtKB-KW"/>
</dbReference>
<dbReference type="SUPFAM" id="SSF53335">
    <property type="entry name" value="S-adenosyl-L-methionine-dependent methyltransferases"/>
    <property type="match status" value="1"/>
</dbReference>
<keyword evidence="6" id="KW-1185">Reference proteome</keyword>
<evidence type="ECO:0000313" key="5">
    <source>
        <dbReference type="EMBL" id="KAH7442714.1"/>
    </source>
</evidence>